<proteinExistence type="inferred from homology"/>
<dbReference type="Pfam" id="PF04828">
    <property type="entry name" value="GFA"/>
    <property type="match status" value="1"/>
</dbReference>
<accession>A0A9N9L8R0</accession>
<evidence type="ECO:0000313" key="6">
    <source>
        <dbReference type="EMBL" id="CAG8960058.1"/>
    </source>
</evidence>
<dbReference type="Proteomes" id="UP000696280">
    <property type="component" value="Unassembled WGS sequence"/>
</dbReference>
<dbReference type="GO" id="GO:0046872">
    <property type="term" value="F:metal ion binding"/>
    <property type="evidence" value="ECO:0007669"/>
    <property type="project" value="UniProtKB-KW"/>
</dbReference>
<dbReference type="InterPro" id="IPR011057">
    <property type="entry name" value="Mss4-like_sf"/>
</dbReference>
<evidence type="ECO:0000256" key="4">
    <source>
        <dbReference type="ARBA" id="ARBA00023239"/>
    </source>
</evidence>
<comment type="similarity">
    <text evidence="1">Belongs to the Gfa family.</text>
</comment>
<evidence type="ECO:0000256" key="3">
    <source>
        <dbReference type="ARBA" id="ARBA00022833"/>
    </source>
</evidence>
<evidence type="ECO:0000313" key="7">
    <source>
        <dbReference type="Proteomes" id="UP000696280"/>
    </source>
</evidence>
<dbReference type="PANTHER" id="PTHR33337">
    <property type="entry name" value="GFA DOMAIN-CONTAINING PROTEIN"/>
    <property type="match status" value="1"/>
</dbReference>
<dbReference type="GO" id="GO:0016846">
    <property type="term" value="F:carbon-sulfur lyase activity"/>
    <property type="evidence" value="ECO:0007669"/>
    <property type="project" value="InterPro"/>
</dbReference>
<organism evidence="6 7">
    <name type="scientific">Hymenoscyphus fraxineus</name>
    <dbReference type="NCBI Taxonomy" id="746836"/>
    <lineage>
        <taxon>Eukaryota</taxon>
        <taxon>Fungi</taxon>
        <taxon>Dikarya</taxon>
        <taxon>Ascomycota</taxon>
        <taxon>Pezizomycotina</taxon>
        <taxon>Leotiomycetes</taxon>
        <taxon>Helotiales</taxon>
        <taxon>Helotiaceae</taxon>
        <taxon>Hymenoscyphus</taxon>
    </lineage>
</organism>
<dbReference type="PROSITE" id="PS51891">
    <property type="entry name" value="CENP_V_GFA"/>
    <property type="match status" value="1"/>
</dbReference>
<dbReference type="PANTHER" id="PTHR33337:SF30">
    <property type="entry name" value="DUF636 DOMAIN PROTEIN (AFU_ORTHOLOGUE AFUA_1G03180)"/>
    <property type="match status" value="1"/>
</dbReference>
<comment type="caution">
    <text evidence="6">The sequence shown here is derived from an EMBL/GenBank/DDBJ whole genome shotgun (WGS) entry which is preliminary data.</text>
</comment>
<evidence type="ECO:0000259" key="5">
    <source>
        <dbReference type="PROSITE" id="PS51891"/>
    </source>
</evidence>
<dbReference type="InterPro" id="IPR006913">
    <property type="entry name" value="CENP-V/GFA"/>
</dbReference>
<evidence type="ECO:0000256" key="2">
    <source>
        <dbReference type="ARBA" id="ARBA00022723"/>
    </source>
</evidence>
<sequence length="128" mass="13914">MASGSCMCGKNTIFLEGEPILKALCHCNDCRKIGGSMYSTNLLVPKDALKADTSKLNQFTKVSDDGFTITSYFCGDCGSTLYRQSTGFPEGVLDNVTPDIPTTEFYSSRRPTWIPQLPGAAQKHSTSE</sequence>
<dbReference type="AlphaFoldDB" id="A0A9N9L8R0"/>
<dbReference type="EMBL" id="CAJVRL010000096">
    <property type="protein sequence ID" value="CAG8960058.1"/>
    <property type="molecule type" value="Genomic_DNA"/>
</dbReference>
<feature type="domain" description="CENP-V/GFA" evidence="5">
    <location>
        <begin position="2"/>
        <end position="107"/>
    </location>
</feature>
<gene>
    <name evidence="6" type="ORF">HYFRA_00010536</name>
</gene>
<dbReference type="Gene3D" id="3.90.1590.10">
    <property type="entry name" value="glutathione-dependent formaldehyde- activating enzyme (gfa)"/>
    <property type="match status" value="1"/>
</dbReference>
<protein>
    <recommendedName>
        <fullName evidence="5">CENP-V/GFA domain-containing protein</fullName>
    </recommendedName>
</protein>
<name>A0A9N9L8R0_9HELO</name>
<dbReference type="OrthoDB" id="3453936at2759"/>
<keyword evidence="2" id="KW-0479">Metal-binding</keyword>
<reference evidence="6" key="1">
    <citation type="submission" date="2021-07" db="EMBL/GenBank/DDBJ databases">
        <authorList>
            <person name="Durling M."/>
        </authorList>
    </citation>
    <scope>NUCLEOTIDE SEQUENCE</scope>
</reference>
<keyword evidence="4" id="KW-0456">Lyase</keyword>
<keyword evidence="3" id="KW-0862">Zinc</keyword>
<keyword evidence="7" id="KW-1185">Reference proteome</keyword>
<evidence type="ECO:0000256" key="1">
    <source>
        <dbReference type="ARBA" id="ARBA00005495"/>
    </source>
</evidence>
<dbReference type="SUPFAM" id="SSF51316">
    <property type="entry name" value="Mss4-like"/>
    <property type="match status" value="1"/>
</dbReference>